<dbReference type="Gene3D" id="3.30.420.40">
    <property type="match status" value="2"/>
</dbReference>
<organism evidence="1">
    <name type="scientific">hydrothermal vent metagenome</name>
    <dbReference type="NCBI Taxonomy" id="652676"/>
    <lineage>
        <taxon>unclassified sequences</taxon>
        <taxon>metagenomes</taxon>
        <taxon>ecological metagenomes</taxon>
    </lineage>
</organism>
<evidence type="ECO:0000313" key="1">
    <source>
        <dbReference type="EMBL" id="VAX18949.1"/>
    </source>
</evidence>
<dbReference type="SUPFAM" id="SSF53067">
    <property type="entry name" value="Actin-like ATPase domain"/>
    <property type="match status" value="1"/>
</dbReference>
<protein>
    <recommendedName>
        <fullName evidence="2">Glucokinase</fullName>
    </recommendedName>
</protein>
<dbReference type="PANTHER" id="PTHR18964">
    <property type="entry name" value="ROK (REPRESSOR, ORF, KINASE) FAMILY"/>
    <property type="match status" value="1"/>
</dbReference>
<dbReference type="InterPro" id="IPR000600">
    <property type="entry name" value="ROK"/>
</dbReference>
<reference evidence="1" key="1">
    <citation type="submission" date="2018-06" db="EMBL/GenBank/DDBJ databases">
        <authorList>
            <person name="Zhirakovskaya E."/>
        </authorList>
    </citation>
    <scope>NUCLEOTIDE SEQUENCE</scope>
</reference>
<dbReference type="EMBL" id="UOGB01000128">
    <property type="protein sequence ID" value="VAX18949.1"/>
    <property type="molecule type" value="Genomic_DNA"/>
</dbReference>
<proteinExistence type="predicted"/>
<dbReference type="AlphaFoldDB" id="A0A3B1BLX0"/>
<dbReference type="PROSITE" id="PS01125">
    <property type="entry name" value="ROK"/>
    <property type="match status" value="1"/>
</dbReference>
<dbReference type="InterPro" id="IPR049874">
    <property type="entry name" value="ROK_cs"/>
</dbReference>
<dbReference type="PANTHER" id="PTHR18964:SF149">
    <property type="entry name" value="BIFUNCTIONAL UDP-N-ACETYLGLUCOSAMINE 2-EPIMERASE_N-ACETYLMANNOSAMINE KINASE"/>
    <property type="match status" value="1"/>
</dbReference>
<sequence>MKPDEYVIGADLGGTHIRVAAVSATGKLSAKVKRPSQGTPGYKNVVKNIRSAIREVALKKKSAPLAIGLASAGAIDFSKNIVISSPNFPDWKNVPLAKDAGFGFACPVILENDANSAALGEGQSGAAKGWDDFVMLTLGTGIGGGVILNRKIWRGTSTPAGEIGHITVNPGGRLCACGNRGCLETTASASGLTASAQALALSGDCKWLSDQKKRRGIGRIDAKLVARGALLKDPACLKLLKDAGRDIGAAMATVALALGVSRFVIGGGVAPAFKFMKPSARKAALAMAYTLTGPKLKIVSAGLGDDAGIIGAALLARERLG</sequence>
<dbReference type="Pfam" id="PF00480">
    <property type="entry name" value="ROK"/>
    <property type="match status" value="1"/>
</dbReference>
<gene>
    <name evidence="1" type="ORF">MNBD_NITROSPINAE03-440</name>
</gene>
<name>A0A3B1BLX0_9ZZZZ</name>
<evidence type="ECO:0008006" key="2">
    <source>
        <dbReference type="Google" id="ProtNLM"/>
    </source>
</evidence>
<dbReference type="InterPro" id="IPR043129">
    <property type="entry name" value="ATPase_NBD"/>
</dbReference>
<accession>A0A3B1BLX0</accession>